<reference evidence="2" key="1">
    <citation type="journal article" date="2017" name="Nature">
        <title>The sunflower genome provides insights into oil metabolism, flowering and Asterid evolution.</title>
        <authorList>
            <person name="Badouin H."/>
            <person name="Gouzy J."/>
            <person name="Grassa C.J."/>
            <person name="Murat F."/>
            <person name="Staton S.E."/>
            <person name="Cottret L."/>
            <person name="Lelandais-Briere C."/>
            <person name="Owens G.L."/>
            <person name="Carrere S."/>
            <person name="Mayjonade B."/>
            <person name="Legrand L."/>
            <person name="Gill N."/>
            <person name="Kane N.C."/>
            <person name="Bowers J.E."/>
            <person name="Hubner S."/>
            <person name="Bellec A."/>
            <person name="Berard A."/>
            <person name="Berges H."/>
            <person name="Blanchet N."/>
            <person name="Boniface M.C."/>
            <person name="Brunel D."/>
            <person name="Catrice O."/>
            <person name="Chaidir N."/>
            <person name="Claudel C."/>
            <person name="Donnadieu C."/>
            <person name="Faraut T."/>
            <person name="Fievet G."/>
            <person name="Helmstetter N."/>
            <person name="King M."/>
            <person name="Knapp S.J."/>
            <person name="Lai Z."/>
            <person name="Le Paslier M.C."/>
            <person name="Lippi Y."/>
            <person name="Lorenzon L."/>
            <person name="Mandel J.R."/>
            <person name="Marage G."/>
            <person name="Marchand G."/>
            <person name="Marquand E."/>
            <person name="Bret-Mestries E."/>
            <person name="Morien E."/>
            <person name="Nambeesan S."/>
            <person name="Nguyen T."/>
            <person name="Pegot-Espagnet P."/>
            <person name="Pouilly N."/>
            <person name="Raftis F."/>
            <person name="Sallet E."/>
            <person name="Schiex T."/>
            <person name="Thomas J."/>
            <person name="Vandecasteele C."/>
            <person name="Vares D."/>
            <person name="Vear F."/>
            <person name="Vautrin S."/>
            <person name="Crespi M."/>
            <person name="Mangin B."/>
            <person name="Burke J.M."/>
            <person name="Salse J."/>
            <person name="Munos S."/>
            <person name="Vincourt P."/>
            <person name="Rieseberg L.H."/>
            <person name="Langlade N.B."/>
        </authorList>
    </citation>
    <scope>NUCLEOTIDE SEQUENCE</scope>
    <source>
        <tissue evidence="2">Leaves</tissue>
    </source>
</reference>
<evidence type="ECO:0000256" key="1">
    <source>
        <dbReference type="SAM" id="MobiDB-lite"/>
    </source>
</evidence>
<sequence>MSIASRASFSDDSRKLKHILPKSLLLRDYLLDDMSSCSSNGFRSYPRRQCCTTVRFLIETDLNKNHKMFSKPHRTSNIKPPKQSSILQKASEVMIKAFKRLPFVDARVSTKAKLLPRSLSRKLLKRGFWNKTDQPNNKTKRLTTFADLIKQDDVVTPLPLPSPLRLSTAVTVEIRSLTSNNDSWSATTESLTTTVNSSEVNLAQNDVADELHEKMKRTDGNRVGVTTVTATVNNYSDATENAKWQDNQDEQFSPVSVMDFPSDSDVDEEDEVSSTSPHKHLNVKGAKISTHKTRISDRVPQLEPVKLEDRIAQSVLESSTTTFHDVVQEENQVEKKATALLHLLKSTVSSHHLLKYEAVECLLLEFLKESTLEENVSDYEVLQRAKDWMDGQEEQDIFIDWECENNRKTYLREMEKGVKWSNYDHQVEKVNVGLEVECEIFNSLVNDVLTDFHLQEFDHED</sequence>
<gene>
    <name evidence="2" type="ORF">HanXRQr2_Chr07g0281571</name>
</gene>
<organism evidence="2 3">
    <name type="scientific">Helianthus annuus</name>
    <name type="common">Common sunflower</name>
    <dbReference type="NCBI Taxonomy" id="4232"/>
    <lineage>
        <taxon>Eukaryota</taxon>
        <taxon>Viridiplantae</taxon>
        <taxon>Streptophyta</taxon>
        <taxon>Embryophyta</taxon>
        <taxon>Tracheophyta</taxon>
        <taxon>Spermatophyta</taxon>
        <taxon>Magnoliopsida</taxon>
        <taxon>eudicotyledons</taxon>
        <taxon>Gunneridae</taxon>
        <taxon>Pentapetalae</taxon>
        <taxon>asterids</taxon>
        <taxon>campanulids</taxon>
        <taxon>Asterales</taxon>
        <taxon>Asteraceae</taxon>
        <taxon>Asteroideae</taxon>
        <taxon>Heliantheae alliance</taxon>
        <taxon>Heliantheae</taxon>
        <taxon>Helianthus</taxon>
    </lineage>
</organism>
<dbReference type="PANTHER" id="PTHR33623:SF4">
    <property type="entry name" value="DUF4378 DOMAIN-CONTAINING PROTEIN"/>
    <property type="match status" value="1"/>
</dbReference>
<protein>
    <recommendedName>
        <fullName evidence="4">DUF4378 domain-containing protein</fullName>
    </recommendedName>
</protein>
<keyword evidence="3" id="KW-1185">Reference proteome</keyword>
<name>A0A9K3III0_HELAN</name>
<proteinExistence type="predicted"/>
<accession>A0A9K3III0</accession>
<dbReference type="AlphaFoldDB" id="A0A9K3III0"/>
<evidence type="ECO:0000313" key="2">
    <source>
        <dbReference type="EMBL" id="KAF5797518.1"/>
    </source>
</evidence>
<feature type="compositionally biased region" description="Acidic residues" evidence="1">
    <location>
        <begin position="262"/>
        <end position="272"/>
    </location>
</feature>
<dbReference type="Proteomes" id="UP000215914">
    <property type="component" value="Unassembled WGS sequence"/>
</dbReference>
<evidence type="ECO:0008006" key="4">
    <source>
        <dbReference type="Google" id="ProtNLM"/>
    </source>
</evidence>
<dbReference type="Gramene" id="mRNA:HanXRQr2_Chr07g0281571">
    <property type="protein sequence ID" value="mRNA:HanXRQr2_Chr07g0281571"/>
    <property type="gene ID" value="HanXRQr2_Chr07g0281571"/>
</dbReference>
<comment type="caution">
    <text evidence="2">The sequence shown here is derived from an EMBL/GenBank/DDBJ whole genome shotgun (WGS) entry which is preliminary data.</text>
</comment>
<feature type="region of interest" description="Disordered" evidence="1">
    <location>
        <begin position="239"/>
        <end position="292"/>
    </location>
</feature>
<evidence type="ECO:0000313" key="3">
    <source>
        <dbReference type="Proteomes" id="UP000215914"/>
    </source>
</evidence>
<dbReference type="PANTHER" id="PTHR33623">
    <property type="entry name" value="OS04G0572500 PROTEIN"/>
    <property type="match status" value="1"/>
</dbReference>
<reference evidence="2" key="2">
    <citation type="submission" date="2020-06" db="EMBL/GenBank/DDBJ databases">
        <title>Helianthus annuus Genome sequencing and assembly Release 2.</title>
        <authorList>
            <person name="Gouzy J."/>
            <person name="Langlade N."/>
            <person name="Munos S."/>
        </authorList>
    </citation>
    <scope>NUCLEOTIDE SEQUENCE</scope>
    <source>
        <tissue evidence="2">Leaves</tissue>
    </source>
</reference>
<feature type="compositionally biased region" description="Polar residues" evidence="1">
    <location>
        <begin position="239"/>
        <end position="254"/>
    </location>
</feature>
<dbReference type="EMBL" id="MNCJ02000322">
    <property type="protein sequence ID" value="KAF5797518.1"/>
    <property type="molecule type" value="Genomic_DNA"/>
</dbReference>